<dbReference type="PANTHER" id="PTHR37017">
    <property type="entry name" value="AB HYDROLASE-1 DOMAIN-CONTAINING PROTEIN-RELATED"/>
    <property type="match status" value="1"/>
</dbReference>
<dbReference type="GO" id="GO:0016787">
    <property type="term" value="F:hydrolase activity"/>
    <property type="evidence" value="ECO:0007669"/>
    <property type="project" value="UniProtKB-KW"/>
</dbReference>
<keyword evidence="2" id="KW-0012">Acyltransferase</keyword>
<keyword evidence="2" id="KW-0808">Transferase</keyword>
<name>A0A0P7XUY0_9BACT</name>
<feature type="domain" description="AB hydrolase-1" evidence="1">
    <location>
        <begin position="7"/>
        <end position="226"/>
    </location>
</feature>
<dbReference type="Proteomes" id="UP000050421">
    <property type="component" value="Unassembled WGS sequence"/>
</dbReference>
<gene>
    <name evidence="2" type="ORF">HLUCCX10_15310</name>
</gene>
<protein>
    <submittedName>
        <fullName evidence="2">Putative hydrolases or acyltransferases (Alpha/beta hydrolase superfamily)</fullName>
    </submittedName>
</protein>
<dbReference type="EMBL" id="LJXT01000123">
    <property type="protein sequence ID" value="KPQ11287.1"/>
    <property type="molecule type" value="Genomic_DNA"/>
</dbReference>
<dbReference type="AlphaFoldDB" id="A0A0P7XUY0"/>
<accession>A0A0P7XUY0</accession>
<reference evidence="2 3" key="1">
    <citation type="submission" date="2015-09" db="EMBL/GenBank/DDBJ databases">
        <title>Identification and resolution of microdiversity through metagenomic sequencing of parallel consortia.</title>
        <authorList>
            <person name="Nelson W.C."/>
            <person name="Romine M.F."/>
            <person name="Lindemann S.R."/>
        </authorList>
    </citation>
    <scope>NUCLEOTIDE SEQUENCE [LARGE SCALE GENOMIC DNA]</scope>
    <source>
        <strain evidence="2">HL-49</strain>
    </source>
</reference>
<dbReference type="Pfam" id="PF12697">
    <property type="entry name" value="Abhydrolase_6"/>
    <property type="match status" value="1"/>
</dbReference>
<proteinExistence type="predicted"/>
<dbReference type="SUPFAM" id="SSF53474">
    <property type="entry name" value="alpha/beta-Hydrolases"/>
    <property type="match status" value="1"/>
</dbReference>
<evidence type="ECO:0000313" key="3">
    <source>
        <dbReference type="Proteomes" id="UP000050421"/>
    </source>
</evidence>
<dbReference type="OrthoDB" id="9112061at2"/>
<sequence length="241" mass="26822">MSADKNVVFLHGAGLSSYIWEDFSQQYFPGSICAPFPLRESNQAFKRKITLEDYCQSVGDTILKHSPDRKVVLICHSISAIVGLRITKSLRGKIKGIIGVGASVPHSSRHFFSTLPASQRFLMPWIIRLTGTKPPAKIIRNSLCIGLDASIADKIVNAYSDESYHLYASKIQYDLAGIYRGYVKLLSDKAYPLSAQELSISNFQPHSVKELSSGHLPMLSHPNELATILESMLLDNEREIK</sequence>
<dbReference type="STRING" id="1305737.GCA_000526355_01135"/>
<dbReference type="InterPro" id="IPR000073">
    <property type="entry name" value="AB_hydrolase_1"/>
</dbReference>
<dbReference type="InterPro" id="IPR029058">
    <property type="entry name" value="AB_hydrolase_fold"/>
</dbReference>
<keyword evidence="2" id="KW-0378">Hydrolase</keyword>
<dbReference type="eggNOG" id="COG0596">
    <property type="taxonomic scope" value="Bacteria"/>
</dbReference>
<dbReference type="GO" id="GO:0016746">
    <property type="term" value="F:acyltransferase activity"/>
    <property type="evidence" value="ECO:0007669"/>
    <property type="project" value="UniProtKB-KW"/>
</dbReference>
<evidence type="ECO:0000313" key="2">
    <source>
        <dbReference type="EMBL" id="KPQ11287.1"/>
    </source>
</evidence>
<dbReference type="InterPro" id="IPR052897">
    <property type="entry name" value="Sec-Metab_Biosynth_Hydrolase"/>
</dbReference>
<dbReference type="Gene3D" id="3.40.50.1820">
    <property type="entry name" value="alpha/beta hydrolase"/>
    <property type="match status" value="1"/>
</dbReference>
<evidence type="ECO:0000259" key="1">
    <source>
        <dbReference type="Pfam" id="PF12697"/>
    </source>
</evidence>
<organism evidence="2 3">
    <name type="scientific">Algoriphagus marincola HL-49</name>
    <dbReference type="NCBI Taxonomy" id="1305737"/>
    <lineage>
        <taxon>Bacteria</taxon>
        <taxon>Pseudomonadati</taxon>
        <taxon>Bacteroidota</taxon>
        <taxon>Cytophagia</taxon>
        <taxon>Cytophagales</taxon>
        <taxon>Cyclobacteriaceae</taxon>
        <taxon>Algoriphagus</taxon>
    </lineage>
</organism>
<comment type="caution">
    <text evidence="2">The sequence shown here is derived from an EMBL/GenBank/DDBJ whole genome shotgun (WGS) entry which is preliminary data.</text>
</comment>
<dbReference type="PATRIC" id="fig|1305737.6.peg.27"/>
<dbReference type="PANTHER" id="PTHR37017:SF11">
    <property type="entry name" value="ESTERASE_LIPASE_THIOESTERASE DOMAIN-CONTAINING PROTEIN"/>
    <property type="match status" value="1"/>
</dbReference>